<sequence>MKEFSHEYAEQWFHNPTTLEKQGGIWPIKIGHNRAKPNYKMGPRTISFFSLHFVLDGEGTFIQNDSSIKLEKGDIFCLFPNLTHQYFTNPTNTLKMFWLAFDGKQAVTLLNRIGITNYSPYVKKCVTLELKALLDELMIHFKEDAEDNEIFGIITLYKLFDYLTAQAKKNNLAPTPPINWIQKSKEYMDMHYEDITIQDVAKYIGIHRSHFTPSFTNEVGVTPYKYLVSLKMKRAMELLESEEDHTVTEIALSLGYSDLFSFSRAFKNYYGVSPKQLLRDTGSGPASLD</sequence>
<dbReference type="SMART" id="SM00342">
    <property type="entry name" value="HTH_ARAC"/>
    <property type="match status" value="1"/>
</dbReference>
<proteinExistence type="predicted"/>
<reference evidence="6" key="1">
    <citation type="journal article" date="2019" name="Int. J. Syst. Evol. Microbiol.">
        <title>The Global Catalogue of Microorganisms (GCM) 10K type strain sequencing project: providing services to taxonomists for standard genome sequencing and annotation.</title>
        <authorList>
            <consortium name="The Broad Institute Genomics Platform"/>
            <consortium name="The Broad Institute Genome Sequencing Center for Infectious Disease"/>
            <person name="Wu L."/>
            <person name="Ma J."/>
        </authorList>
    </citation>
    <scope>NUCLEOTIDE SEQUENCE [LARGE SCALE GENOMIC DNA]</scope>
    <source>
        <strain evidence="6">CGMCC 1.12237</strain>
    </source>
</reference>
<evidence type="ECO:0000313" key="5">
    <source>
        <dbReference type="EMBL" id="MFC5464560.1"/>
    </source>
</evidence>
<dbReference type="Gene3D" id="2.60.120.10">
    <property type="entry name" value="Jelly Rolls"/>
    <property type="match status" value="1"/>
</dbReference>
<evidence type="ECO:0000313" key="6">
    <source>
        <dbReference type="Proteomes" id="UP001596147"/>
    </source>
</evidence>
<dbReference type="PANTHER" id="PTHR43280">
    <property type="entry name" value="ARAC-FAMILY TRANSCRIPTIONAL REGULATOR"/>
    <property type="match status" value="1"/>
</dbReference>
<dbReference type="SUPFAM" id="SSF51215">
    <property type="entry name" value="Regulatory protein AraC"/>
    <property type="match status" value="1"/>
</dbReference>
<dbReference type="InterPro" id="IPR003313">
    <property type="entry name" value="AraC-bd"/>
</dbReference>
<dbReference type="PANTHER" id="PTHR43280:SF28">
    <property type="entry name" value="HTH-TYPE TRANSCRIPTIONAL ACTIVATOR RHAS"/>
    <property type="match status" value="1"/>
</dbReference>
<evidence type="ECO:0000259" key="4">
    <source>
        <dbReference type="PROSITE" id="PS01124"/>
    </source>
</evidence>
<dbReference type="InterPro" id="IPR009057">
    <property type="entry name" value="Homeodomain-like_sf"/>
</dbReference>
<organism evidence="5 6">
    <name type="scientific">Lederbergia graminis</name>
    <dbReference type="NCBI Taxonomy" id="735518"/>
    <lineage>
        <taxon>Bacteria</taxon>
        <taxon>Bacillati</taxon>
        <taxon>Bacillota</taxon>
        <taxon>Bacilli</taxon>
        <taxon>Bacillales</taxon>
        <taxon>Bacillaceae</taxon>
        <taxon>Lederbergia</taxon>
    </lineage>
</organism>
<keyword evidence="1" id="KW-0805">Transcription regulation</keyword>
<keyword evidence="3" id="KW-0804">Transcription</keyword>
<dbReference type="SUPFAM" id="SSF46689">
    <property type="entry name" value="Homeodomain-like"/>
    <property type="match status" value="2"/>
</dbReference>
<dbReference type="PROSITE" id="PS01124">
    <property type="entry name" value="HTH_ARAC_FAMILY_2"/>
    <property type="match status" value="1"/>
</dbReference>
<evidence type="ECO:0000256" key="2">
    <source>
        <dbReference type="ARBA" id="ARBA00023125"/>
    </source>
</evidence>
<dbReference type="RefSeq" id="WP_382349570.1">
    <property type="nucleotide sequence ID" value="NZ_JBHSMC010000010.1"/>
</dbReference>
<dbReference type="Pfam" id="PF02311">
    <property type="entry name" value="AraC_binding"/>
    <property type="match status" value="1"/>
</dbReference>
<keyword evidence="2" id="KW-0238">DNA-binding</keyword>
<dbReference type="InterPro" id="IPR020449">
    <property type="entry name" value="Tscrpt_reg_AraC-type_HTH"/>
</dbReference>
<dbReference type="EMBL" id="JBHSMC010000010">
    <property type="protein sequence ID" value="MFC5464560.1"/>
    <property type="molecule type" value="Genomic_DNA"/>
</dbReference>
<accession>A0ABW0LGT7</accession>
<gene>
    <name evidence="5" type="ORF">ACFPM4_07330</name>
</gene>
<dbReference type="InterPro" id="IPR037923">
    <property type="entry name" value="HTH-like"/>
</dbReference>
<keyword evidence="6" id="KW-1185">Reference proteome</keyword>
<feature type="domain" description="HTH araC/xylS-type" evidence="4">
    <location>
        <begin position="182"/>
        <end position="280"/>
    </location>
</feature>
<dbReference type="Proteomes" id="UP001596147">
    <property type="component" value="Unassembled WGS sequence"/>
</dbReference>
<name>A0ABW0LGT7_9BACI</name>
<dbReference type="Gene3D" id="1.10.10.60">
    <property type="entry name" value="Homeodomain-like"/>
    <property type="match status" value="2"/>
</dbReference>
<evidence type="ECO:0000256" key="3">
    <source>
        <dbReference type="ARBA" id="ARBA00023163"/>
    </source>
</evidence>
<protein>
    <submittedName>
        <fullName evidence="5">AraC family transcriptional regulator</fullName>
    </submittedName>
</protein>
<dbReference type="Pfam" id="PF12833">
    <property type="entry name" value="HTH_18"/>
    <property type="match status" value="1"/>
</dbReference>
<dbReference type="PRINTS" id="PR00032">
    <property type="entry name" value="HTHARAC"/>
</dbReference>
<dbReference type="InterPro" id="IPR018062">
    <property type="entry name" value="HTH_AraC-typ_CS"/>
</dbReference>
<dbReference type="InterPro" id="IPR014710">
    <property type="entry name" value="RmlC-like_jellyroll"/>
</dbReference>
<dbReference type="PROSITE" id="PS00041">
    <property type="entry name" value="HTH_ARAC_FAMILY_1"/>
    <property type="match status" value="1"/>
</dbReference>
<evidence type="ECO:0000256" key="1">
    <source>
        <dbReference type="ARBA" id="ARBA00023015"/>
    </source>
</evidence>
<comment type="caution">
    <text evidence="5">The sequence shown here is derived from an EMBL/GenBank/DDBJ whole genome shotgun (WGS) entry which is preliminary data.</text>
</comment>
<dbReference type="InterPro" id="IPR018060">
    <property type="entry name" value="HTH_AraC"/>
</dbReference>